<keyword evidence="5 8" id="KW-0103">Bromodomain</keyword>
<dbReference type="PROSITE" id="PS00633">
    <property type="entry name" value="BROMODOMAIN_1"/>
    <property type="match status" value="2"/>
</dbReference>
<dbReference type="Pfam" id="PF00439">
    <property type="entry name" value="Bromodomain"/>
    <property type="match status" value="5"/>
</dbReference>
<evidence type="ECO:0000259" key="13">
    <source>
        <dbReference type="PROSITE" id="PS51038"/>
    </source>
</evidence>
<dbReference type="SMART" id="SM00398">
    <property type="entry name" value="HMG"/>
    <property type="match status" value="1"/>
</dbReference>
<keyword evidence="9" id="KW-0238">DNA-binding</keyword>
<proteinExistence type="predicted"/>
<feature type="domain" description="BAH" evidence="13">
    <location>
        <begin position="1146"/>
        <end position="1262"/>
    </location>
</feature>
<feature type="domain" description="Bromo" evidence="11">
    <location>
        <begin position="212"/>
        <end position="282"/>
    </location>
</feature>
<evidence type="ECO:0000256" key="4">
    <source>
        <dbReference type="ARBA" id="ARBA00023015"/>
    </source>
</evidence>
<evidence type="ECO:0000259" key="12">
    <source>
        <dbReference type="PROSITE" id="PS50118"/>
    </source>
</evidence>
<accession>A0ABR1AYF1</accession>
<keyword evidence="3" id="KW-0156">Chromatin regulator</keyword>
<dbReference type="InterPro" id="IPR001487">
    <property type="entry name" value="Bromodomain"/>
</dbReference>
<evidence type="ECO:0000259" key="11">
    <source>
        <dbReference type="PROSITE" id="PS50014"/>
    </source>
</evidence>
<dbReference type="SMART" id="SM00297">
    <property type="entry name" value="BROMO"/>
    <property type="match status" value="6"/>
</dbReference>
<dbReference type="EMBL" id="JAWJWF010000006">
    <property type="protein sequence ID" value="KAK6631390.1"/>
    <property type="molecule type" value="Genomic_DNA"/>
</dbReference>
<feature type="domain" description="Bromo" evidence="11">
    <location>
        <begin position="55"/>
        <end position="125"/>
    </location>
</feature>
<reference evidence="14 15" key="1">
    <citation type="submission" date="2023-09" db="EMBL/GenBank/DDBJ databases">
        <title>Genomes of two closely related lineages of the louse Polyplax serrata with different host specificities.</title>
        <authorList>
            <person name="Martinu J."/>
            <person name="Tarabai H."/>
            <person name="Stefka J."/>
            <person name="Hypsa V."/>
        </authorList>
    </citation>
    <scope>NUCLEOTIDE SEQUENCE [LARGE SCALE GENOMIC DNA]</scope>
    <source>
        <strain evidence="14">98ZLc_SE</strain>
    </source>
</reference>
<feature type="region of interest" description="Disordered" evidence="10">
    <location>
        <begin position="171"/>
        <end position="195"/>
    </location>
</feature>
<organism evidence="14 15">
    <name type="scientific">Polyplax serrata</name>
    <name type="common">Common mouse louse</name>
    <dbReference type="NCBI Taxonomy" id="468196"/>
    <lineage>
        <taxon>Eukaryota</taxon>
        <taxon>Metazoa</taxon>
        <taxon>Ecdysozoa</taxon>
        <taxon>Arthropoda</taxon>
        <taxon>Hexapoda</taxon>
        <taxon>Insecta</taxon>
        <taxon>Pterygota</taxon>
        <taxon>Neoptera</taxon>
        <taxon>Paraneoptera</taxon>
        <taxon>Psocodea</taxon>
        <taxon>Troctomorpha</taxon>
        <taxon>Phthiraptera</taxon>
        <taxon>Anoplura</taxon>
        <taxon>Polyplacidae</taxon>
        <taxon>Polyplax</taxon>
    </lineage>
</organism>
<feature type="DNA-binding region" description="HMG box" evidence="9">
    <location>
        <begin position="1379"/>
        <end position="1447"/>
    </location>
</feature>
<keyword evidence="6" id="KW-0804">Transcription</keyword>
<dbReference type="SMART" id="SM00439">
    <property type="entry name" value="BAH"/>
    <property type="match status" value="2"/>
</dbReference>
<keyword evidence="7 9" id="KW-0539">Nucleus</keyword>
<comment type="subcellular location">
    <subcellularLocation>
        <location evidence="1">Nucleus</location>
    </subcellularLocation>
</comment>
<feature type="region of interest" description="Disordered" evidence="10">
    <location>
        <begin position="609"/>
        <end position="628"/>
    </location>
</feature>
<feature type="domain" description="HMG box" evidence="12">
    <location>
        <begin position="1379"/>
        <end position="1447"/>
    </location>
</feature>
<dbReference type="InterPro" id="IPR043151">
    <property type="entry name" value="BAH_sf"/>
</dbReference>
<dbReference type="PROSITE" id="PS50014">
    <property type="entry name" value="BROMODOMAIN_2"/>
    <property type="match status" value="5"/>
</dbReference>
<dbReference type="InterPro" id="IPR037382">
    <property type="entry name" value="Rsc/polybromo"/>
</dbReference>
<dbReference type="InterPro" id="IPR037968">
    <property type="entry name" value="PBRM1_BD5"/>
</dbReference>
<evidence type="ECO:0000313" key="15">
    <source>
        <dbReference type="Proteomes" id="UP001359485"/>
    </source>
</evidence>
<evidence type="ECO:0000256" key="5">
    <source>
        <dbReference type="ARBA" id="ARBA00023117"/>
    </source>
</evidence>
<evidence type="ECO:0000256" key="7">
    <source>
        <dbReference type="ARBA" id="ARBA00023242"/>
    </source>
</evidence>
<dbReference type="Pfam" id="PF00505">
    <property type="entry name" value="HMG_box"/>
    <property type="match status" value="1"/>
</dbReference>
<dbReference type="CDD" id="cd05515">
    <property type="entry name" value="Bromo_polybromo_V"/>
    <property type="match status" value="1"/>
</dbReference>
<dbReference type="InterPro" id="IPR036910">
    <property type="entry name" value="HMG_box_dom_sf"/>
</dbReference>
<gene>
    <name evidence="14" type="ORF">RUM44_005917</name>
</gene>
<dbReference type="PANTHER" id="PTHR16062">
    <property type="entry name" value="SWI/SNF-RELATED"/>
    <property type="match status" value="1"/>
</dbReference>
<dbReference type="Gene3D" id="1.10.30.10">
    <property type="entry name" value="High mobility group box domain"/>
    <property type="match status" value="1"/>
</dbReference>
<dbReference type="SUPFAM" id="SSF47370">
    <property type="entry name" value="Bromodomain"/>
    <property type="match status" value="6"/>
</dbReference>
<keyword evidence="4" id="KW-0805">Transcription regulation</keyword>
<dbReference type="InterPro" id="IPR036427">
    <property type="entry name" value="Bromodomain-like_sf"/>
</dbReference>
<evidence type="ECO:0000256" key="6">
    <source>
        <dbReference type="ARBA" id="ARBA00023163"/>
    </source>
</evidence>
<dbReference type="CDD" id="cd21984">
    <property type="entry name" value="HMG-box_PB1"/>
    <property type="match status" value="1"/>
</dbReference>
<evidence type="ECO:0000256" key="8">
    <source>
        <dbReference type="PROSITE-ProRule" id="PRU00035"/>
    </source>
</evidence>
<dbReference type="InterPro" id="IPR009071">
    <property type="entry name" value="HMG_box_dom"/>
</dbReference>
<feature type="region of interest" description="Disordered" evidence="10">
    <location>
        <begin position="325"/>
        <end position="348"/>
    </location>
</feature>
<feature type="region of interest" description="Disordered" evidence="10">
    <location>
        <begin position="456"/>
        <end position="485"/>
    </location>
</feature>
<dbReference type="InterPro" id="IPR001025">
    <property type="entry name" value="BAH_dom"/>
</dbReference>
<sequence length="1758" mass="201748">MSKRGRTSSITGRQEDDGESSDVLLIEPLRKKKKLDPGDFCSYVYDVIRNHKKEDGTLLCDTFIRVPKRRQDPTYYDVVSNPIDLLKIQQKIKTEDYEDIEDMSQDVELMVNNAKSFYKKNTQEYKDAVELWELFNTIKTKLLESDDRSSVESDKKGKIILKVGKLARKAAAAEARRQDPDDTTSEGSSAMEEENNQMEELFTAVMQATDGDKRQLNTAFMLLPSKKKYPEYYDIIDNPIDLKQIATKIQGNQYNHINDLEKDMLLMTKNACSFNEPGSQIYKDAKLLKKIIVSKKFDIVHGKLKSKIGRKRSRNHQSLSAITAAIKEEEEEDSSSDDEVGGDSDVDLDNPRWQLYDIVKSTTNNGGYALCEPFWKLPSRRHYPDYYKEIKNPVSLLQIKTKLKKGEYGTVSEVAGDLNIMFENAKKYNRPESRLYRDAIKLQKVMQHKVKELLDFDQESDSDSDSDNSPIIKKDSSPITKKRGRKSAAFIRGKYKDNPSLRKRFLSICKALTEYTYDDGRQPILMFMEKPSKKLYPEYYKVIAEPIDLLQIQSNIKAEKYTTEDQFIADLKLMFSNCRNFNEENSVIFKDANNLEKVLNDKLKELGPLPDASTTPKKTAVKTYKPRRKQNPADVKLRSLFETIKEFRDGKGRQLSLVFAKLPSRMDYPDYYEVIKKPIDLDKIGSKLKQGHYENLDDLVTDLILMFDNACKFNEPDSQIYKDALQLQRVVLQTKLQLREDENLVPDVQAAVQELLTSLFTSVYNHQDEEGRCFSDCMLELPEHDEVDGKKVRGISLDIVKRRLDKGLYKRLDRFQEDLFCCLERARRLSRTDSQVFEDSIELQAFYIRQRDELCRGGDVLHSPALNYNLLHLSASVEQQKQQKLLKETPSEEEMENRSSEMQEMKMTALQSVPITNLTEQDAAAATTALVAGTTDTPAPANGAMIFNQQQYHVGDFVYIQPRDRNAEPSIIHILRGWTNAEGVQMLYGDCFCRPNETYHVQTRKFLEKEVFKSDQHIAVPLSQVLDRCCVMSVKDYFKLKPEGFDEKDIYVCESRYSSKARAFKKIKVWPFSTERLTLVPREEPFEPKRIMCVFKDRLEKHITEIAELEEYEKLEEREKPNIQLMNMPANPDISAYYQQLNLQWGAIKTGDFVYIETENGTRLAAQVDTIWANKEGECFIKGPWFLRPQEIFYIPGRTFYKQEMFLGCLEDVHPVQNVVGRCCVMEHAEYISCRPTEIEEKDVYICQSIYNEQRRQLTKMVNGLKRYTHSDTVTQDEIYFFRRLINPLKVTSESIALHTMPDTRPVPLVQNQMAGYDPQSEANMLTPKVEQDLLSLMEDSLDGGPPSVGSGDIPAQSPLPTMQTPLSLGKKKGKEKNPTKLVTGYILYSSEIRKAICTSHPEASFGEISRMVGNEWRQLSAEAKQSWEEKAAKMNEEMKEAKALEEAMYPQGVPQPITPNPANLPLNFTFECNWDNCDFQFDDLNDCLEHAVAEGNGHVQMYFAAVPPSECEWQCQWKGCNRIKKNCPPFPSLTRLARHVKEVHIMKSNGKVIQPSDRSKNYVPTKNPLPRRPAQVISIQDENGIMYPLKEHQCKGHSRLLKYLQPSITPDVSFCAFVLTAWFHFIVGTTGPTTPAAVSHHLVTLDSTNPPVAIATSQINQKPAEPMFVTVPPRPQRLLHSDAYIKYIEGLSAETRYVSSWDRMLKATQENTPQVDESRLPGHWLANGAGNYGTITNALWALRDFMLRDALNISKVL</sequence>
<feature type="domain" description="Bromo" evidence="11">
    <location>
        <begin position="651"/>
        <end position="721"/>
    </location>
</feature>
<feature type="region of interest" description="Disordered" evidence="10">
    <location>
        <begin position="1339"/>
        <end position="1376"/>
    </location>
</feature>
<evidence type="ECO:0000313" key="14">
    <source>
        <dbReference type="EMBL" id="KAK6631390.1"/>
    </source>
</evidence>
<keyword evidence="2" id="KW-0677">Repeat</keyword>
<dbReference type="CDD" id="cd05524">
    <property type="entry name" value="Bromo_polybromo_I"/>
    <property type="match status" value="1"/>
</dbReference>
<feature type="domain" description="Bromo" evidence="11">
    <location>
        <begin position="519"/>
        <end position="589"/>
    </location>
</feature>
<evidence type="ECO:0000256" key="3">
    <source>
        <dbReference type="ARBA" id="ARBA00022853"/>
    </source>
</evidence>
<evidence type="ECO:0000256" key="9">
    <source>
        <dbReference type="PROSITE-ProRule" id="PRU00267"/>
    </source>
</evidence>
<dbReference type="Pfam" id="PF01426">
    <property type="entry name" value="BAH"/>
    <property type="match status" value="2"/>
</dbReference>
<evidence type="ECO:0000256" key="10">
    <source>
        <dbReference type="SAM" id="MobiDB-lite"/>
    </source>
</evidence>
<dbReference type="CDD" id="cd04717">
    <property type="entry name" value="BAH_polybromo"/>
    <property type="match status" value="2"/>
</dbReference>
<comment type="caution">
    <text evidence="14">The sequence shown here is derived from an EMBL/GenBank/DDBJ whole genome shotgun (WGS) entry which is preliminary data.</text>
</comment>
<dbReference type="PROSITE" id="PS50118">
    <property type="entry name" value="HMG_BOX_2"/>
    <property type="match status" value="1"/>
</dbReference>
<dbReference type="Gene3D" id="2.30.30.490">
    <property type="match status" value="2"/>
</dbReference>
<feature type="region of interest" description="Disordered" evidence="10">
    <location>
        <begin position="1"/>
        <end position="23"/>
    </location>
</feature>
<dbReference type="CDD" id="cd05520">
    <property type="entry name" value="Bromo_polybromo_III"/>
    <property type="match status" value="1"/>
</dbReference>
<evidence type="ECO:0008006" key="16">
    <source>
        <dbReference type="Google" id="ProtNLM"/>
    </source>
</evidence>
<dbReference type="CDD" id="cd05526">
    <property type="entry name" value="Bromo_polybromo_VI"/>
    <property type="match status" value="1"/>
</dbReference>
<protein>
    <recommendedName>
        <fullName evidence="16">Polybromo-1</fullName>
    </recommendedName>
</protein>
<feature type="compositionally biased region" description="Acidic residues" evidence="10">
    <location>
        <begin position="328"/>
        <end position="348"/>
    </location>
</feature>
<dbReference type="InterPro" id="IPR018359">
    <property type="entry name" value="Bromodomain_CS"/>
</dbReference>
<dbReference type="SUPFAM" id="SSF47095">
    <property type="entry name" value="HMG-box"/>
    <property type="match status" value="1"/>
</dbReference>
<keyword evidence="15" id="KW-1185">Reference proteome</keyword>
<feature type="compositionally biased region" description="Acidic residues" evidence="10">
    <location>
        <begin position="456"/>
        <end position="466"/>
    </location>
</feature>
<dbReference type="Proteomes" id="UP001359485">
    <property type="component" value="Unassembled WGS sequence"/>
</dbReference>
<name>A0ABR1AYF1_POLSC</name>
<evidence type="ECO:0000256" key="1">
    <source>
        <dbReference type="ARBA" id="ARBA00004123"/>
    </source>
</evidence>
<evidence type="ECO:0000256" key="2">
    <source>
        <dbReference type="ARBA" id="ARBA00022737"/>
    </source>
</evidence>
<dbReference type="PRINTS" id="PR00503">
    <property type="entry name" value="BROMODOMAIN"/>
</dbReference>
<dbReference type="PROSITE" id="PS51038">
    <property type="entry name" value="BAH"/>
    <property type="match status" value="2"/>
</dbReference>
<dbReference type="PANTHER" id="PTHR16062:SF19">
    <property type="entry name" value="PROTEIN POLYBROMO-1"/>
    <property type="match status" value="1"/>
</dbReference>
<feature type="domain" description="BAH" evidence="13">
    <location>
        <begin position="950"/>
        <end position="1068"/>
    </location>
</feature>
<feature type="domain" description="Bromo" evidence="11">
    <location>
        <begin position="366"/>
        <end position="436"/>
    </location>
</feature>
<dbReference type="Gene3D" id="1.20.920.10">
    <property type="entry name" value="Bromodomain-like"/>
    <property type="match status" value="6"/>
</dbReference>